<organism evidence="1 2">
    <name type="scientific">Eoetvoesiella caeni</name>
    <dbReference type="NCBI Taxonomy" id="645616"/>
    <lineage>
        <taxon>Bacteria</taxon>
        <taxon>Pseudomonadati</taxon>
        <taxon>Pseudomonadota</taxon>
        <taxon>Betaproteobacteria</taxon>
        <taxon>Burkholderiales</taxon>
        <taxon>Alcaligenaceae</taxon>
        <taxon>Eoetvoesiella</taxon>
    </lineage>
</organism>
<gene>
    <name evidence="1" type="ORF">DFR37_106100</name>
</gene>
<accession>A0A366H967</accession>
<protein>
    <recommendedName>
        <fullName evidence="3">AlpA family transcriptional regulator</fullName>
    </recommendedName>
</protein>
<evidence type="ECO:0008006" key="3">
    <source>
        <dbReference type="Google" id="ProtNLM"/>
    </source>
</evidence>
<sequence>MSPEEIEELARQIAARMAPDALLNAEDVAAMLGCTAKYVTSQYAITPGFPSAIRLTGPGGRRSKPKWRRSDIMAWIDAHTEGRSKRGGRPRKQAD</sequence>
<name>A0A366H967_9BURK</name>
<reference evidence="1 2" key="1">
    <citation type="submission" date="2018-06" db="EMBL/GenBank/DDBJ databases">
        <title>Genomic Encyclopedia of Type Strains, Phase IV (KMG-IV): sequencing the most valuable type-strain genomes for metagenomic binning, comparative biology and taxonomic classification.</title>
        <authorList>
            <person name="Goeker M."/>
        </authorList>
    </citation>
    <scope>NUCLEOTIDE SEQUENCE [LARGE SCALE GENOMIC DNA]</scope>
    <source>
        <strain evidence="1 2">DSM 25520</strain>
    </source>
</reference>
<keyword evidence="2" id="KW-1185">Reference proteome</keyword>
<evidence type="ECO:0000313" key="2">
    <source>
        <dbReference type="Proteomes" id="UP000253628"/>
    </source>
</evidence>
<evidence type="ECO:0000313" key="1">
    <source>
        <dbReference type="EMBL" id="RBP38808.1"/>
    </source>
</evidence>
<dbReference type="EMBL" id="QNRQ01000006">
    <property type="protein sequence ID" value="RBP38808.1"/>
    <property type="molecule type" value="Genomic_DNA"/>
</dbReference>
<comment type="caution">
    <text evidence="1">The sequence shown here is derived from an EMBL/GenBank/DDBJ whole genome shotgun (WGS) entry which is preliminary data.</text>
</comment>
<dbReference type="Proteomes" id="UP000253628">
    <property type="component" value="Unassembled WGS sequence"/>
</dbReference>
<dbReference type="AlphaFoldDB" id="A0A366H967"/>
<proteinExistence type="predicted"/>